<gene>
    <name evidence="2" type="ORF">BJG266_LOCUS28378</name>
    <name evidence="3" type="ORF">QVE165_LOCUS50926</name>
</gene>
<feature type="region of interest" description="Disordered" evidence="1">
    <location>
        <begin position="1"/>
        <end position="32"/>
    </location>
</feature>
<evidence type="ECO:0000256" key="1">
    <source>
        <dbReference type="SAM" id="MobiDB-lite"/>
    </source>
</evidence>
<sequence>MPEKIRSRPSSANREQRQTQRRSSLNTDPIIFTSNSVTSTNGKIYSGIDLRTPKEKLEDLEKEILESTDKSTPEQYLNQVVLAQIYTNLEYGDISIENARAYLNLSEFYFNRNKIFLPQAKFHALNARQILEQLKIKPSNDNLIENLLAYDIYLMLIKCSLNAKREMKTTKNKHILSIDKTHINHDIKLLELYLEKLKELTNKNDYDQMNMKYLFLKYDTIVNNTKEFVKSIGIIIEQIIDYIEKYFTHDQIKRKIDFYLRCGLYFINYEDKIQDGLRYYKKAIELAEQEEKTQPSNAHKYQLAKTILERNIAKLRVDHLTDDMEKEFQRAIQLYTQPTKEITKNVLKVIDELAIFYTKMGKYQDALNILCESLPDKSRLFGEFSEEVIQTESHIGAIYLREGECLNAAEHLQACLDLQEFVYGTNDSRTSQTRNSVELLKKDPMVSRTFFARTHDGKRQDRPAFRTTNKVSHDKQDLQLFQTVTKKPPTSSKI</sequence>
<dbReference type="InterPro" id="IPR011990">
    <property type="entry name" value="TPR-like_helical_dom_sf"/>
</dbReference>
<dbReference type="PANTHER" id="PTHR14485:SF2">
    <property type="entry name" value="FUNGAL STAND N-TERMINAL GOODBYE DOMAIN-CONTAINING PROTEIN"/>
    <property type="match status" value="1"/>
</dbReference>
<feature type="compositionally biased region" description="Polar residues" evidence="1">
    <location>
        <begin position="21"/>
        <end position="32"/>
    </location>
</feature>
<feature type="region of interest" description="Disordered" evidence="1">
    <location>
        <begin position="456"/>
        <end position="494"/>
    </location>
</feature>
<dbReference type="AlphaFoldDB" id="A0A814YC26"/>
<dbReference type="SUPFAM" id="SSF48452">
    <property type="entry name" value="TPR-like"/>
    <property type="match status" value="1"/>
</dbReference>
<name>A0A814YC26_9BILA</name>
<evidence type="ECO:0000313" key="2">
    <source>
        <dbReference type="EMBL" id="CAF1228435.1"/>
    </source>
</evidence>
<reference evidence="2" key="1">
    <citation type="submission" date="2021-02" db="EMBL/GenBank/DDBJ databases">
        <authorList>
            <person name="Nowell W R."/>
        </authorList>
    </citation>
    <scope>NUCLEOTIDE SEQUENCE</scope>
</reference>
<dbReference type="InterPro" id="IPR042621">
    <property type="entry name" value="TTC23/TTC23L"/>
</dbReference>
<feature type="compositionally biased region" description="Polar residues" evidence="1">
    <location>
        <begin position="479"/>
        <end position="494"/>
    </location>
</feature>
<evidence type="ECO:0000313" key="3">
    <source>
        <dbReference type="EMBL" id="CAF1588369.1"/>
    </source>
</evidence>
<evidence type="ECO:0000313" key="5">
    <source>
        <dbReference type="Proteomes" id="UP000663877"/>
    </source>
</evidence>
<evidence type="ECO:0000313" key="4">
    <source>
        <dbReference type="Proteomes" id="UP000663832"/>
    </source>
</evidence>
<organism evidence="2 5">
    <name type="scientific">Adineta steineri</name>
    <dbReference type="NCBI Taxonomy" id="433720"/>
    <lineage>
        <taxon>Eukaryota</taxon>
        <taxon>Metazoa</taxon>
        <taxon>Spiralia</taxon>
        <taxon>Gnathifera</taxon>
        <taxon>Rotifera</taxon>
        <taxon>Eurotatoria</taxon>
        <taxon>Bdelloidea</taxon>
        <taxon>Adinetida</taxon>
        <taxon>Adinetidae</taxon>
        <taxon>Adineta</taxon>
    </lineage>
</organism>
<dbReference type="Proteomes" id="UP000663832">
    <property type="component" value="Unassembled WGS sequence"/>
</dbReference>
<comment type="caution">
    <text evidence="2">The sequence shown here is derived from an EMBL/GenBank/DDBJ whole genome shotgun (WGS) entry which is preliminary data.</text>
</comment>
<proteinExistence type="predicted"/>
<accession>A0A814YC26</accession>
<dbReference type="Gene3D" id="1.25.40.10">
    <property type="entry name" value="Tetratricopeptide repeat domain"/>
    <property type="match status" value="1"/>
</dbReference>
<dbReference type="Proteomes" id="UP000663877">
    <property type="component" value="Unassembled WGS sequence"/>
</dbReference>
<dbReference type="OrthoDB" id="9986634at2759"/>
<dbReference type="EMBL" id="CAJNOI010000290">
    <property type="protein sequence ID" value="CAF1228435.1"/>
    <property type="molecule type" value="Genomic_DNA"/>
</dbReference>
<protein>
    <submittedName>
        <fullName evidence="2">Uncharacterized protein</fullName>
    </submittedName>
</protein>
<dbReference type="EMBL" id="CAJNOM010001048">
    <property type="protein sequence ID" value="CAF1588369.1"/>
    <property type="molecule type" value="Genomic_DNA"/>
</dbReference>
<keyword evidence="4" id="KW-1185">Reference proteome</keyword>
<dbReference type="PANTHER" id="PTHR14485">
    <property type="entry name" value="TETRATRICOPEPTIDE REPEAT PROTEIN 23"/>
    <property type="match status" value="1"/>
</dbReference>